<comment type="caution">
    <text evidence="13">The sequence shown here is derived from an EMBL/GenBank/DDBJ whole genome shotgun (WGS) entry which is preliminary data.</text>
</comment>
<dbReference type="GO" id="GO:0140114">
    <property type="term" value="P:cellular detoxification of fluoride"/>
    <property type="evidence" value="ECO:0007669"/>
    <property type="project" value="UniProtKB-UniRule"/>
</dbReference>
<proteinExistence type="inferred from homology"/>
<evidence type="ECO:0000256" key="6">
    <source>
        <dbReference type="ARBA" id="ARBA00023053"/>
    </source>
</evidence>
<dbReference type="PANTHER" id="PTHR28259">
    <property type="entry name" value="FLUORIDE EXPORT PROTEIN 1-RELATED"/>
    <property type="match status" value="1"/>
</dbReference>
<accession>A0A0J8GRL4</accession>
<evidence type="ECO:0000256" key="5">
    <source>
        <dbReference type="ARBA" id="ARBA00022989"/>
    </source>
</evidence>
<keyword evidence="6 12" id="KW-0915">Sodium</keyword>
<protein>
    <recommendedName>
        <fullName evidence="12">Fluoride-specific ion channel FluC</fullName>
    </recommendedName>
</protein>
<comment type="activity regulation">
    <text evidence="12">Na(+) is not transported, but it plays an essential structural role and its presence is essential for fluoride channel function.</text>
</comment>
<comment type="function">
    <text evidence="12">Fluoride-specific ion channel. Important for reducing fluoride concentration in the cell, thus reducing its toxicity.</text>
</comment>
<gene>
    <name evidence="12" type="primary">fluC</name>
    <name evidence="12" type="synonym">crcB</name>
    <name evidence="13" type="ORF">XM47_17010</name>
</gene>
<feature type="binding site" evidence="12">
    <location>
        <position position="81"/>
    </location>
    <ligand>
        <name>Na(+)</name>
        <dbReference type="ChEBI" id="CHEBI:29101"/>
        <note>structural</note>
    </ligand>
</feature>
<reference evidence="13 14" key="1">
    <citation type="submission" date="2015-04" db="EMBL/GenBank/DDBJ databases">
        <title>Draft Genome Sequence of the Novel Agar-Digesting Marine Bacterium Q1.</title>
        <authorList>
            <person name="Li Y."/>
            <person name="Li D."/>
            <person name="Chen G."/>
            <person name="Du Z."/>
        </authorList>
    </citation>
    <scope>NUCLEOTIDE SEQUENCE [LARGE SCALE GENOMIC DNA]</scope>
    <source>
        <strain evidence="13 14">Q1</strain>
    </source>
</reference>
<dbReference type="Proteomes" id="UP000037600">
    <property type="component" value="Unassembled WGS sequence"/>
</dbReference>
<sequence>MNNLLTYTFIAIGGATGACLRYFLSQLALIWFGKSFPFGTLLVNILGSLLIGFLYTLIAQGWLQLVPWRTFIGIGFLGALTTFSTFSMDTLLLAQQGDWVKAVLNVVFNVVICLFAVWAGSKLAGLKL</sequence>
<evidence type="ECO:0000256" key="7">
    <source>
        <dbReference type="ARBA" id="ARBA00023065"/>
    </source>
</evidence>
<dbReference type="NCBIfam" id="TIGR00494">
    <property type="entry name" value="crcB"/>
    <property type="match status" value="1"/>
</dbReference>
<keyword evidence="4 12" id="KW-0812">Transmembrane</keyword>
<dbReference type="HAMAP" id="MF_00454">
    <property type="entry name" value="FluC"/>
    <property type="match status" value="1"/>
</dbReference>
<dbReference type="EMBL" id="LAZL01000036">
    <property type="protein sequence ID" value="KMT63929.1"/>
    <property type="molecule type" value="Genomic_DNA"/>
</dbReference>
<evidence type="ECO:0000256" key="12">
    <source>
        <dbReference type="HAMAP-Rule" id="MF_00454"/>
    </source>
</evidence>
<feature type="binding site" evidence="12">
    <location>
        <position position="78"/>
    </location>
    <ligand>
        <name>Na(+)</name>
        <dbReference type="ChEBI" id="CHEBI:29101"/>
        <note>structural</note>
    </ligand>
</feature>
<evidence type="ECO:0000256" key="9">
    <source>
        <dbReference type="ARBA" id="ARBA00023303"/>
    </source>
</evidence>
<keyword evidence="12" id="KW-0813">Transport</keyword>
<keyword evidence="2 12" id="KW-1003">Cell membrane</keyword>
<feature type="transmembrane region" description="Helical" evidence="12">
    <location>
        <begin position="36"/>
        <end position="58"/>
    </location>
</feature>
<keyword evidence="3" id="KW-0997">Cell inner membrane</keyword>
<comment type="similarity">
    <text evidence="10 12">Belongs to the fluoride channel Fluc/FEX (TC 1.A.43) family.</text>
</comment>
<evidence type="ECO:0000313" key="14">
    <source>
        <dbReference type="Proteomes" id="UP000037600"/>
    </source>
</evidence>
<dbReference type="OrthoDB" id="9806299at2"/>
<keyword evidence="7 12" id="KW-0406">Ion transport</keyword>
<evidence type="ECO:0000313" key="13">
    <source>
        <dbReference type="EMBL" id="KMT63929.1"/>
    </source>
</evidence>
<keyword evidence="8 12" id="KW-0472">Membrane</keyword>
<dbReference type="GO" id="GO:0062054">
    <property type="term" value="F:fluoride channel activity"/>
    <property type="evidence" value="ECO:0007669"/>
    <property type="project" value="UniProtKB-UniRule"/>
</dbReference>
<keyword evidence="5 12" id="KW-1133">Transmembrane helix</keyword>
<dbReference type="PANTHER" id="PTHR28259:SF1">
    <property type="entry name" value="FLUORIDE EXPORT PROTEIN 1-RELATED"/>
    <property type="match status" value="1"/>
</dbReference>
<dbReference type="GO" id="GO:0005886">
    <property type="term" value="C:plasma membrane"/>
    <property type="evidence" value="ECO:0007669"/>
    <property type="project" value="UniProtKB-SubCell"/>
</dbReference>
<name>A0A0J8GRL4_9ALTE</name>
<dbReference type="InterPro" id="IPR003691">
    <property type="entry name" value="FluC"/>
</dbReference>
<dbReference type="AlphaFoldDB" id="A0A0J8GRL4"/>
<keyword evidence="12" id="KW-0479">Metal-binding</keyword>
<dbReference type="RefSeq" id="WP_048695229.1">
    <property type="nucleotide sequence ID" value="NZ_KQ130507.1"/>
</dbReference>
<feature type="transmembrane region" description="Helical" evidence="12">
    <location>
        <begin position="6"/>
        <end position="24"/>
    </location>
</feature>
<organism evidence="13 14">
    <name type="scientific">Catenovulum maritimum</name>
    <dbReference type="NCBI Taxonomy" id="1513271"/>
    <lineage>
        <taxon>Bacteria</taxon>
        <taxon>Pseudomonadati</taxon>
        <taxon>Pseudomonadota</taxon>
        <taxon>Gammaproteobacteria</taxon>
        <taxon>Alteromonadales</taxon>
        <taxon>Alteromonadaceae</taxon>
        <taxon>Catenovulum</taxon>
    </lineage>
</organism>
<evidence type="ECO:0000256" key="11">
    <source>
        <dbReference type="ARBA" id="ARBA00035585"/>
    </source>
</evidence>
<evidence type="ECO:0000256" key="1">
    <source>
        <dbReference type="ARBA" id="ARBA00004651"/>
    </source>
</evidence>
<comment type="catalytic activity">
    <reaction evidence="11">
        <text>fluoride(in) = fluoride(out)</text>
        <dbReference type="Rhea" id="RHEA:76159"/>
        <dbReference type="ChEBI" id="CHEBI:17051"/>
    </reaction>
    <physiologicalReaction direction="left-to-right" evidence="11">
        <dbReference type="Rhea" id="RHEA:76160"/>
    </physiologicalReaction>
</comment>
<dbReference type="GO" id="GO:0046872">
    <property type="term" value="F:metal ion binding"/>
    <property type="evidence" value="ECO:0007669"/>
    <property type="project" value="UniProtKB-KW"/>
</dbReference>
<evidence type="ECO:0000256" key="4">
    <source>
        <dbReference type="ARBA" id="ARBA00022692"/>
    </source>
</evidence>
<comment type="subcellular location">
    <subcellularLocation>
        <location evidence="1 12">Cell membrane</location>
        <topology evidence="1 12">Multi-pass membrane protein</topology>
    </subcellularLocation>
</comment>
<feature type="transmembrane region" description="Helical" evidence="12">
    <location>
        <begin position="70"/>
        <end position="92"/>
    </location>
</feature>
<evidence type="ECO:0000256" key="8">
    <source>
        <dbReference type="ARBA" id="ARBA00023136"/>
    </source>
</evidence>
<evidence type="ECO:0000256" key="3">
    <source>
        <dbReference type="ARBA" id="ARBA00022519"/>
    </source>
</evidence>
<keyword evidence="14" id="KW-1185">Reference proteome</keyword>
<evidence type="ECO:0000256" key="2">
    <source>
        <dbReference type="ARBA" id="ARBA00022475"/>
    </source>
</evidence>
<evidence type="ECO:0000256" key="10">
    <source>
        <dbReference type="ARBA" id="ARBA00035120"/>
    </source>
</evidence>
<dbReference type="STRING" id="1513271.XM47_17010"/>
<dbReference type="Pfam" id="PF02537">
    <property type="entry name" value="CRCB"/>
    <property type="match status" value="1"/>
</dbReference>
<keyword evidence="9 12" id="KW-0407">Ion channel</keyword>
<feature type="transmembrane region" description="Helical" evidence="12">
    <location>
        <begin position="99"/>
        <end position="119"/>
    </location>
</feature>